<evidence type="ECO:0000313" key="3">
    <source>
        <dbReference type="Proteomes" id="UP000079169"/>
    </source>
</evidence>
<proteinExistence type="predicted"/>
<evidence type="ECO:0000256" key="1">
    <source>
        <dbReference type="SAM" id="Coils"/>
    </source>
</evidence>
<sequence length="103" mass="11120">MASYECKLVLCFGVVLMAVLAITSAEDAQGVTPEIPSADKLLATADELYKNFEETMSKVNAELAPKVQEQLNDVLKKAKSSLDELKKNLVAAVPENSVVPKKP</sequence>
<feature type="signal peptide" evidence="2">
    <location>
        <begin position="1"/>
        <end position="25"/>
    </location>
</feature>
<dbReference type="RefSeq" id="XP_008478901.1">
    <property type="nucleotide sequence ID" value="XM_008480679.3"/>
</dbReference>
<organism evidence="3 4">
    <name type="scientific">Diaphorina citri</name>
    <name type="common">Asian citrus psyllid</name>
    <dbReference type="NCBI Taxonomy" id="121845"/>
    <lineage>
        <taxon>Eukaryota</taxon>
        <taxon>Metazoa</taxon>
        <taxon>Ecdysozoa</taxon>
        <taxon>Arthropoda</taxon>
        <taxon>Hexapoda</taxon>
        <taxon>Insecta</taxon>
        <taxon>Pterygota</taxon>
        <taxon>Neoptera</taxon>
        <taxon>Paraneoptera</taxon>
        <taxon>Hemiptera</taxon>
        <taxon>Sternorrhyncha</taxon>
        <taxon>Psylloidea</taxon>
        <taxon>Psyllidae</taxon>
        <taxon>Diaphorininae</taxon>
        <taxon>Diaphorina</taxon>
    </lineage>
</organism>
<dbReference type="GeneID" id="103515738"/>
<accession>A0A1S3DC18</accession>
<keyword evidence="3" id="KW-1185">Reference proteome</keyword>
<feature type="coiled-coil region" evidence="1">
    <location>
        <begin position="42"/>
        <end position="88"/>
    </location>
</feature>
<dbReference type="PaxDb" id="121845-A0A1S3DC18"/>
<keyword evidence="1" id="KW-0175">Coiled coil</keyword>
<dbReference type="AlphaFoldDB" id="A0A1S3DC18"/>
<evidence type="ECO:0000256" key="2">
    <source>
        <dbReference type="SAM" id="SignalP"/>
    </source>
</evidence>
<keyword evidence="2" id="KW-0732">Signal</keyword>
<name>A0A1S3DC18_DIACI</name>
<protein>
    <submittedName>
        <fullName evidence="4">Uncharacterized protein LOC103515738 isoform X1</fullName>
    </submittedName>
</protein>
<evidence type="ECO:0000313" key="4">
    <source>
        <dbReference type="RefSeq" id="XP_008478901.1"/>
    </source>
</evidence>
<feature type="chain" id="PRO_5010370056" evidence="2">
    <location>
        <begin position="26"/>
        <end position="103"/>
    </location>
</feature>
<dbReference type="SMR" id="A0A1S3DC18"/>
<dbReference type="Proteomes" id="UP000079169">
    <property type="component" value="Unplaced"/>
</dbReference>
<gene>
    <name evidence="4" type="primary">LOC103515738</name>
</gene>
<reference evidence="4" key="1">
    <citation type="submission" date="2025-08" db="UniProtKB">
        <authorList>
            <consortium name="RefSeq"/>
        </authorList>
    </citation>
    <scope>IDENTIFICATION</scope>
</reference>